<dbReference type="AlphaFoldDB" id="A0AAE3VUD5"/>
<proteinExistence type="predicted"/>
<protein>
    <recommendedName>
        <fullName evidence="2">CATRA-Associated Small Protein domain-containing protein</fullName>
    </recommendedName>
</protein>
<name>A0AAE3VUD5_9ACTN</name>
<evidence type="ECO:0000259" key="2">
    <source>
        <dbReference type="Pfam" id="PF20271"/>
    </source>
</evidence>
<organism evidence="3 4">
    <name type="scientific">Catenuloplanes indicus</name>
    <dbReference type="NCBI Taxonomy" id="137267"/>
    <lineage>
        <taxon>Bacteria</taxon>
        <taxon>Bacillati</taxon>
        <taxon>Actinomycetota</taxon>
        <taxon>Actinomycetes</taxon>
        <taxon>Micromonosporales</taxon>
        <taxon>Micromonosporaceae</taxon>
        <taxon>Catenuloplanes</taxon>
    </lineage>
</organism>
<reference evidence="3 4" key="1">
    <citation type="submission" date="2023-07" db="EMBL/GenBank/DDBJ databases">
        <title>Sequencing the genomes of 1000 actinobacteria strains.</title>
        <authorList>
            <person name="Klenk H.-P."/>
        </authorList>
    </citation>
    <scope>NUCLEOTIDE SEQUENCE [LARGE SCALE GENOMIC DNA]</scope>
    <source>
        <strain evidence="3 4">DSM 44709</strain>
    </source>
</reference>
<dbReference type="RefSeq" id="WP_307234730.1">
    <property type="nucleotide sequence ID" value="NZ_JAUSUZ010000001.1"/>
</dbReference>
<dbReference type="EMBL" id="JAUSUZ010000001">
    <property type="protein sequence ID" value="MDQ0363807.1"/>
    <property type="molecule type" value="Genomic_DNA"/>
</dbReference>
<comment type="caution">
    <text evidence="3">The sequence shown here is derived from an EMBL/GenBank/DDBJ whole genome shotgun (WGS) entry which is preliminary data.</text>
</comment>
<keyword evidence="4" id="KW-1185">Reference proteome</keyword>
<gene>
    <name evidence="3" type="ORF">J2S42_000476</name>
</gene>
<sequence length="104" mass="11177">MPEAFGPGALPADLVGRFVDALDGTDGWTAGDDTWARIEEIIERARVSALIGDVEAFEWTVRDMEIVGGRGAAAAGTGRQRAQPDRIAQSKRTLKQTLKPAQAR</sequence>
<feature type="compositionally biased region" description="Low complexity" evidence="1">
    <location>
        <begin position="72"/>
        <end position="81"/>
    </location>
</feature>
<evidence type="ECO:0000313" key="3">
    <source>
        <dbReference type="EMBL" id="MDQ0363807.1"/>
    </source>
</evidence>
<dbReference type="Proteomes" id="UP001240236">
    <property type="component" value="Unassembled WGS sequence"/>
</dbReference>
<feature type="region of interest" description="Disordered" evidence="1">
    <location>
        <begin position="71"/>
        <end position="104"/>
    </location>
</feature>
<evidence type="ECO:0000313" key="4">
    <source>
        <dbReference type="Proteomes" id="UP001240236"/>
    </source>
</evidence>
<feature type="domain" description="CATRA-Associated Small Protein" evidence="2">
    <location>
        <begin position="18"/>
        <end position="100"/>
    </location>
</feature>
<dbReference type="Pfam" id="PF20271">
    <property type="entry name" value="CATASP"/>
    <property type="match status" value="1"/>
</dbReference>
<evidence type="ECO:0000256" key="1">
    <source>
        <dbReference type="SAM" id="MobiDB-lite"/>
    </source>
</evidence>
<accession>A0AAE3VUD5</accession>
<dbReference type="InterPro" id="IPR046924">
    <property type="entry name" value="CATASP"/>
</dbReference>